<proteinExistence type="predicted"/>
<dbReference type="InterPro" id="IPR029058">
    <property type="entry name" value="AB_hydrolase_fold"/>
</dbReference>
<name>A0ABQ2L367_9BACL</name>
<feature type="domain" description="AB hydrolase-1" evidence="1">
    <location>
        <begin position="26"/>
        <end position="266"/>
    </location>
</feature>
<evidence type="ECO:0000313" key="3">
    <source>
        <dbReference type="Proteomes" id="UP000606653"/>
    </source>
</evidence>
<dbReference type="PANTHER" id="PTHR43433">
    <property type="entry name" value="HYDROLASE, ALPHA/BETA FOLD FAMILY PROTEIN"/>
    <property type="match status" value="1"/>
</dbReference>
<protein>
    <submittedName>
        <fullName evidence="2">Hydrolase YcgS</fullName>
    </submittedName>
</protein>
<sequence length="287" mass="31779">MSRTTGIYEHKQLSLEYSIVNPGGSPILVMHGGHSSCNEELGYAELEQQGYSVLTPSRPGYGQSSSTHGADLSTACLAYIKLLDHLHLDQVHVIGISAGGPSAIRFASQYPERVKSLTLQCAVSGEWLTSKDKEYKATQILFHPSREKYTWKLLGSMASFSPRLVFKQMAPSFSQLPYAALKSLISDSDIQEFKKMIQRQRSGQGFLIDLTHTASVTPEELQSIKCPTLILHSRNDATVSVDHAYHAHQHIPNSKLCVLESWGHLIWLGEGAADMQAELMNFLDAHK</sequence>
<dbReference type="RefSeq" id="WP_018978745.1">
    <property type="nucleotide sequence ID" value="NZ_BMLN01000006.1"/>
</dbReference>
<evidence type="ECO:0000313" key="2">
    <source>
        <dbReference type="EMBL" id="GGO01025.1"/>
    </source>
</evidence>
<gene>
    <name evidence="2" type="primary">ycgS</name>
    <name evidence="2" type="ORF">GCM10010969_22860</name>
</gene>
<dbReference type="Gene3D" id="3.40.50.1820">
    <property type="entry name" value="alpha/beta hydrolase"/>
    <property type="match status" value="1"/>
</dbReference>
<reference evidence="3" key="1">
    <citation type="journal article" date="2019" name="Int. J. Syst. Evol. Microbiol.">
        <title>The Global Catalogue of Microorganisms (GCM) 10K type strain sequencing project: providing services to taxonomists for standard genome sequencing and annotation.</title>
        <authorList>
            <consortium name="The Broad Institute Genomics Platform"/>
            <consortium name="The Broad Institute Genome Sequencing Center for Infectious Disease"/>
            <person name="Wu L."/>
            <person name="Ma J."/>
        </authorList>
    </citation>
    <scope>NUCLEOTIDE SEQUENCE [LARGE SCALE GENOMIC DNA]</scope>
    <source>
        <strain evidence="3">CGMCC 1.6964</strain>
    </source>
</reference>
<dbReference type="EMBL" id="BMLN01000006">
    <property type="protein sequence ID" value="GGO01025.1"/>
    <property type="molecule type" value="Genomic_DNA"/>
</dbReference>
<dbReference type="InterPro" id="IPR050471">
    <property type="entry name" value="AB_hydrolase"/>
</dbReference>
<accession>A0ABQ2L367</accession>
<organism evidence="2 3">
    <name type="scientific">Saccharibacillus kuerlensis</name>
    <dbReference type="NCBI Taxonomy" id="459527"/>
    <lineage>
        <taxon>Bacteria</taxon>
        <taxon>Bacillati</taxon>
        <taxon>Bacillota</taxon>
        <taxon>Bacilli</taxon>
        <taxon>Bacillales</taxon>
        <taxon>Paenibacillaceae</taxon>
        <taxon>Saccharibacillus</taxon>
    </lineage>
</organism>
<evidence type="ECO:0000259" key="1">
    <source>
        <dbReference type="Pfam" id="PF00561"/>
    </source>
</evidence>
<dbReference type="PANTHER" id="PTHR43433:SF1">
    <property type="entry name" value="BLL5160 PROTEIN"/>
    <property type="match status" value="1"/>
</dbReference>
<keyword evidence="2" id="KW-0378">Hydrolase</keyword>
<comment type="caution">
    <text evidence="2">The sequence shown here is derived from an EMBL/GenBank/DDBJ whole genome shotgun (WGS) entry which is preliminary data.</text>
</comment>
<keyword evidence="3" id="KW-1185">Reference proteome</keyword>
<dbReference type="Proteomes" id="UP000606653">
    <property type="component" value="Unassembled WGS sequence"/>
</dbReference>
<dbReference type="GO" id="GO:0016787">
    <property type="term" value="F:hydrolase activity"/>
    <property type="evidence" value="ECO:0007669"/>
    <property type="project" value="UniProtKB-KW"/>
</dbReference>
<dbReference type="SUPFAM" id="SSF53474">
    <property type="entry name" value="alpha/beta-Hydrolases"/>
    <property type="match status" value="1"/>
</dbReference>
<dbReference type="InterPro" id="IPR000073">
    <property type="entry name" value="AB_hydrolase_1"/>
</dbReference>
<dbReference type="PRINTS" id="PR00111">
    <property type="entry name" value="ABHYDROLASE"/>
</dbReference>
<dbReference type="Pfam" id="PF00561">
    <property type="entry name" value="Abhydrolase_1"/>
    <property type="match status" value="1"/>
</dbReference>